<evidence type="ECO:0000256" key="8">
    <source>
        <dbReference type="ARBA" id="ARBA00063421"/>
    </source>
</evidence>
<dbReference type="GO" id="GO:0003747">
    <property type="term" value="F:translation release factor activity"/>
    <property type="evidence" value="ECO:0007669"/>
    <property type="project" value="InterPro"/>
</dbReference>
<organism evidence="13 14">
    <name type="scientific">Veronia nyctiphanis</name>
    <dbReference type="NCBI Taxonomy" id="1278244"/>
    <lineage>
        <taxon>Bacteria</taxon>
        <taxon>Pseudomonadati</taxon>
        <taxon>Pseudomonadota</taxon>
        <taxon>Gammaproteobacteria</taxon>
        <taxon>Vibrionales</taxon>
        <taxon>Vibrionaceae</taxon>
        <taxon>Veronia</taxon>
    </lineage>
</organism>
<reference evidence="13 14" key="1">
    <citation type="submission" date="2017-10" db="EMBL/GenBank/DDBJ databases">
        <title>Nyctiphanis sp. nov., isolated from the stomach of the euphausiid Nyctiphanes simplex (Hansen, 1911) in the Gulf of California.</title>
        <authorList>
            <person name="Gomez-Gil B."/>
            <person name="Aguilar-Mendez M."/>
            <person name="Lopez-Cortes A."/>
            <person name="Gomez-Gutierrez J."/>
            <person name="Roque A."/>
            <person name="Lang E."/>
            <person name="Gonzalez-Castillo A."/>
        </authorList>
    </citation>
    <scope>NUCLEOTIDE SEQUENCE [LARGE SCALE GENOMIC DNA]</scope>
    <source>
        <strain evidence="13 14">CAIM 600</strain>
    </source>
</reference>
<dbReference type="NCBIfam" id="NF006718">
    <property type="entry name" value="PRK09256.1"/>
    <property type="match status" value="1"/>
</dbReference>
<dbReference type="FunFam" id="3.30.160.20:FF:000029">
    <property type="entry name" value="Peptidyl-tRNA hydrolase YaeJ"/>
    <property type="match status" value="1"/>
</dbReference>
<evidence type="ECO:0000256" key="10">
    <source>
        <dbReference type="ARBA" id="ARBA00077576"/>
    </source>
</evidence>
<dbReference type="InterPro" id="IPR000352">
    <property type="entry name" value="Pep_chain_release_fac_I"/>
</dbReference>
<dbReference type="Proteomes" id="UP000290287">
    <property type="component" value="Unassembled WGS sequence"/>
</dbReference>
<dbReference type="AlphaFoldDB" id="A0A4Q0YFP3"/>
<gene>
    <name evidence="13" type="ORF">CS022_23975</name>
</gene>
<dbReference type="GO" id="GO:0004045">
    <property type="term" value="F:peptidyl-tRNA hydrolase activity"/>
    <property type="evidence" value="ECO:0007669"/>
    <property type="project" value="UniProtKB-EC"/>
</dbReference>
<dbReference type="PROSITE" id="PS00745">
    <property type="entry name" value="RF_PROK_I"/>
    <property type="match status" value="1"/>
</dbReference>
<feature type="domain" description="Prokaryotic-type class I peptide chain release factors" evidence="12">
    <location>
        <begin position="21"/>
        <end position="37"/>
    </location>
</feature>
<protein>
    <recommendedName>
        <fullName evidence="9">Peptidyl-tRNA hydrolase ArfB</fullName>
        <ecNumber evidence="3">3.1.1.29</ecNumber>
    </recommendedName>
    <alternativeName>
        <fullName evidence="10">Alternative ribosome-rescue factor B</fullName>
    </alternativeName>
</protein>
<name>A0A4Q0YFP3_9GAMM</name>
<dbReference type="SUPFAM" id="SSF75620">
    <property type="entry name" value="Release factor"/>
    <property type="match status" value="1"/>
</dbReference>
<accession>A0A4Q0YFP3</accession>
<keyword evidence="6" id="KW-0810">Translation regulation</keyword>
<dbReference type="GO" id="GO:0005737">
    <property type="term" value="C:cytoplasm"/>
    <property type="evidence" value="ECO:0007669"/>
    <property type="project" value="UniProtKB-SubCell"/>
</dbReference>
<evidence type="ECO:0000256" key="2">
    <source>
        <dbReference type="ARBA" id="ARBA00010835"/>
    </source>
</evidence>
<dbReference type="GO" id="GO:0043022">
    <property type="term" value="F:ribosome binding"/>
    <property type="evidence" value="ECO:0007669"/>
    <property type="project" value="TreeGrafter"/>
</dbReference>
<keyword evidence="4" id="KW-0963">Cytoplasm</keyword>
<dbReference type="RefSeq" id="WP_129124369.1">
    <property type="nucleotide sequence ID" value="NZ_PEIB01000058.1"/>
</dbReference>
<dbReference type="GO" id="GO:0006417">
    <property type="term" value="P:regulation of translation"/>
    <property type="evidence" value="ECO:0007669"/>
    <property type="project" value="UniProtKB-KW"/>
</dbReference>
<evidence type="ECO:0000256" key="3">
    <source>
        <dbReference type="ARBA" id="ARBA00013260"/>
    </source>
</evidence>
<comment type="subunit">
    <text evidence="8">Associated with 70S ribosomes and polysomes.</text>
</comment>
<dbReference type="Gene3D" id="3.30.160.20">
    <property type="match status" value="1"/>
</dbReference>
<comment type="catalytic activity">
    <reaction evidence="7">
        <text>an N-acyl-L-alpha-aminoacyl-tRNA + H2O = an N-acyl-L-amino acid + a tRNA + H(+)</text>
        <dbReference type="Rhea" id="RHEA:54448"/>
        <dbReference type="Rhea" id="RHEA-COMP:10123"/>
        <dbReference type="Rhea" id="RHEA-COMP:13883"/>
        <dbReference type="ChEBI" id="CHEBI:15377"/>
        <dbReference type="ChEBI" id="CHEBI:15378"/>
        <dbReference type="ChEBI" id="CHEBI:59874"/>
        <dbReference type="ChEBI" id="CHEBI:78442"/>
        <dbReference type="ChEBI" id="CHEBI:138191"/>
        <dbReference type="EC" id="3.1.1.29"/>
    </reaction>
</comment>
<comment type="caution">
    <text evidence="13">The sequence shown here is derived from an EMBL/GenBank/DDBJ whole genome shotgun (WGS) entry which is preliminary data.</text>
</comment>
<evidence type="ECO:0000313" key="13">
    <source>
        <dbReference type="EMBL" id="RXJ69053.1"/>
    </source>
</evidence>
<comment type="subcellular location">
    <subcellularLocation>
        <location evidence="1">Cytoplasm</location>
    </subcellularLocation>
</comment>
<sequence length="138" mass="15720">MIIISGNVTIPEDELEFSAIRAQGSGGQNVNKVSSAIHLRFDIKKSSLPDFYKERLLNLKDSRINKDGVIVIKAQQHRTQEKNRQDACERLHAMIKDATRVQKTRRSTKPTRSSQRKRVDTKTQRGKTKSLRGKVSGY</sequence>
<dbReference type="PANTHER" id="PTHR47814">
    <property type="entry name" value="PEPTIDYL-TRNA HYDROLASE ARFB"/>
    <property type="match status" value="1"/>
</dbReference>
<dbReference type="EMBL" id="PEIB01000058">
    <property type="protein sequence ID" value="RXJ69053.1"/>
    <property type="molecule type" value="Genomic_DNA"/>
</dbReference>
<evidence type="ECO:0000313" key="14">
    <source>
        <dbReference type="Proteomes" id="UP000290287"/>
    </source>
</evidence>
<evidence type="ECO:0000256" key="6">
    <source>
        <dbReference type="ARBA" id="ARBA00022845"/>
    </source>
</evidence>
<evidence type="ECO:0000256" key="7">
    <source>
        <dbReference type="ARBA" id="ARBA00048707"/>
    </source>
</evidence>
<evidence type="ECO:0000256" key="4">
    <source>
        <dbReference type="ARBA" id="ARBA00022490"/>
    </source>
</evidence>
<dbReference type="Pfam" id="PF00472">
    <property type="entry name" value="RF-1"/>
    <property type="match status" value="1"/>
</dbReference>
<evidence type="ECO:0000256" key="1">
    <source>
        <dbReference type="ARBA" id="ARBA00004496"/>
    </source>
</evidence>
<evidence type="ECO:0000256" key="9">
    <source>
        <dbReference type="ARBA" id="ARBA00070375"/>
    </source>
</evidence>
<evidence type="ECO:0000256" key="11">
    <source>
        <dbReference type="SAM" id="MobiDB-lite"/>
    </source>
</evidence>
<keyword evidence="14" id="KW-1185">Reference proteome</keyword>
<dbReference type="InterPro" id="IPR045853">
    <property type="entry name" value="Pep_chain_release_fac_I_sf"/>
</dbReference>
<dbReference type="EC" id="3.1.1.29" evidence="3"/>
<dbReference type="GO" id="GO:0072344">
    <property type="term" value="P:rescue of stalled ribosome"/>
    <property type="evidence" value="ECO:0007669"/>
    <property type="project" value="TreeGrafter"/>
</dbReference>
<evidence type="ECO:0000256" key="5">
    <source>
        <dbReference type="ARBA" id="ARBA00022801"/>
    </source>
</evidence>
<dbReference type="PANTHER" id="PTHR47814:SF1">
    <property type="entry name" value="PEPTIDYL-TRNA HYDROLASE ARFB"/>
    <property type="match status" value="1"/>
</dbReference>
<feature type="region of interest" description="Disordered" evidence="11">
    <location>
        <begin position="94"/>
        <end position="138"/>
    </location>
</feature>
<proteinExistence type="inferred from homology"/>
<dbReference type="OrthoDB" id="9815709at2"/>
<evidence type="ECO:0000259" key="12">
    <source>
        <dbReference type="PROSITE" id="PS00745"/>
    </source>
</evidence>
<comment type="similarity">
    <text evidence="2">Belongs to the prokaryotic/mitochondrial release factor family.</text>
</comment>
<keyword evidence="5 13" id="KW-0378">Hydrolase</keyword>